<dbReference type="AlphaFoldDB" id="A0A381RVI8"/>
<proteinExistence type="predicted"/>
<evidence type="ECO:0000259" key="1">
    <source>
        <dbReference type="PROSITE" id="PS50980"/>
    </source>
</evidence>
<dbReference type="SUPFAM" id="SSF52096">
    <property type="entry name" value="ClpP/crotonase"/>
    <property type="match status" value="2"/>
</dbReference>
<feature type="domain" description="CoA carboxyltransferase N-terminal" evidence="1">
    <location>
        <begin position="1"/>
        <end position="258"/>
    </location>
</feature>
<dbReference type="InterPro" id="IPR045190">
    <property type="entry name" value="MCCB/AccD1-like"/>
</dbReference>
<name>A0A381RVI8_9ZZZZ</name>
<dbReference type="GO" id="GO:0016874">
    <property type="term" value="F:ligase activity"/>
    <property type="evidence" value="ECO:0007669"/>
    <property type="project" value="InterPro"/>
</dbReference>
<evidence type="ECO:0000313" key="3">
    <source>
        <dbReference type="EMBL" id="SUZ95141.1"/>
    </source>
</evidence>
<dbReference type="InterPro" id="IPR034733">
    <property type="entry name" value="AcCoA_carboxyl_beta"/>
</dbReference>
<dbReference type="FunFam" id="3.90.226.10:FF:000021">
    <property type="entry name" value="Acetyl-CoA carboxylase carboxyltransferase subunit"/>
    <property type="match status" value="1"/>
</dbReference>
<sequence length="519" mass="56374">MLERVEKLQKLNDRGRERSEKRLKRFRERGQLTPRERLSRLIDPNMPFFTIANLSGYLQDNPDPDKSLPGGNAIVGIGFIKGVRCVIAVNDSGIQAGSLTESTAYRILRGQSIALKQKLPFIHLVESAGANLMQYTVGGFLKGGQFFANLARLSAAGIPVITILHGSSTAGGAYMPGLSDYVIGVKGRGKAFLAGPPLLKAATGEIATDEELGGAEMHATVSGLVEYLANDDAHAISITRNLVSKLGWNDRLKVIPKRTFISPIYDNDELAGIIPIDYRIPYDTREVIARIVDGSELLDFKPNYGISMVCVHASIYGHNCGILSNNGPIDTNGSVKAAQFMQLCDQANIPVIFFQNTTGYLVGKKYEQGGMIKHGSKMLQAATNISVPRITVMIGASYGAGNYGMCGLGLDPDFLITWPNASMGVMGGEQAAKTMGIVMRAAAKYKGTKTNEKAISKQEQQLIKHFDSQSDAFYTSGHMLDDGMIDPRDSRKTLGFLLGTVWEARNRDIKPNSFGIARM</sequence>
<dbReference type="PROSITE" id="PS50980">
    <property type="entry name" value="COA_CT_NTER"/>
    <property type="match status" value="1"/>
</dbReference>
<accession>A0A381RVI8</accession>
<reference evidence="3" key="1">
    <citation type="submission" date="2018-05" db="EMBL/GenBank/DDBJ databases">
        <authorList>
            <person name="Lanie J.A."/>
            <person name="Ng W.-L."/>
            <person name="Kazmierczak K.M."/>
            <person name="Andrzejewski T.M."/>
            <person name="Davidsen T.M."/>
            <person name="Wayne K.J."/>
            <person name="Tettelin H."/>
            <person name="Glass J.I."/>
            <person name="Rusch D."/>
            <person name="Podicherti R."/>
            <person name="Tsui H.-C.T."/>
            <person name="Winkler M.E."/>
        </authorList>
    </citation>
    <scope>NUCLEOTIDE SEQUENCE</scope>
</reference>
<evidence type="ECO:0000259" key="2">
    <source>
        <dbReference type="PROSITE" id="PS50989"/>
    </source>
</evidence>
<dbReference type="PANTHER" id="PTHR22855">
    <property type="entry name" value="ACETYL, PROPIONYL, PYRUVATE, AND GLUTACONYL CARBOXYLASE-RELATED"/>
    <property type="match status" value="1"/>
</dbReference>
<dbReference type="PANTHER" id="PTHR22855:SF46">
    <property type="entry name" value="METHYLCROTONOYL-COA CARBOXYLASE"/>
    <property type="match status" value="1"/>
</dbReference>
<protein>
    <recommendedName>
        <fullName evidence="4">CoA carboxyltransferase C-terminal domain-containing protein</fullName>
    </recommendedName>
</protein>
<dbReference type="Gene3D" id="3.90.226.10">
    <property type="entry name" value="2-enoyl-CoA Hydratase, Chain A, domain 1"/>
    <property type="match status" value="2"/>
</dbReference>
<dbReference type="InterPro" id="IPR011762">
    <property type="entry name" value="COA_CT_N"/>
</dbReference>
<dbReference type="InterPro" id="IPR011763">
    <property type="entry name" value="COA_CT_C"/>
</dbReference>
<dbReference type="InterPro" id="IPR029045">
    <property type="entry name" value="ClpP/crotonase-like_dom_sf"/>
</dbReference>
<dbReference type="PROSITE" id="PS50989">
    <property type="entry name" value="COA_CT_CTER"/>
    <property type="match status" value="1"/>
</dbReference>
<evidence type="ECO:0008006" key="4">
    <source>
        <dbReference type="Google" id="ProtNLM"/>
    </source>
</evidence>
<gene>
    <name evidence="3" type="ORF">METZ01_LOCUS47995</name>
</gene>
<organism evidence="3">
    <name type="scientific">marine metagenome</name>
    <dbReference type="NCBI Taxonomy" id="408172"/>
    <lineage>
        <taxon>unclassified sequences</taxon>
        <taxon>metagenomes</taxon>
        <taxon>ecological metagenomes</taxon>
    </lineage>
</organism>
<feature type="domain" description="CoA carboxyltransferase C-terminal" evidence="2">
    <location>
        <begin position="271"/>
        <end position="508"/>
    </location>
</feature>
<dbReference type="Pfam" id="PF01039">
    <property type="entry name" value="Carboxyl_trans"/>
    <property type="match status" value="1"/>
</dbReference>
<dbReference type="EMBL" id="UINC01002298">
    <property type="protein sequence ID" value="SUZ95141.1"/>
    <property type="molecule type" value="Genomic_DNA"/>
</dbReference>